<accession>A0A2N5V7E2</accession>
<organism evidence="1 2">
    <name type="scientific">Puccinia coronata f. sp. avenae</name>
    <dbReference type="NCBI Taxonomy" id="200324"/>
    <lineage>
        <taxon>Eukaryota</taxon>
        <taxon>Fungi</taxon>
        <taxon>Dikarya</taxon>
        <taxon>Basidiomycota</taxon>
        <taxon>Pucciniomycotina</taxon>
        <taxon>Pucciniomycetes</taxon>
        <taxon>Pucciniales</taxon>
        <taxon>Pucciniaceae</taxon>
        <taxon>Puccinia</taxon>
    </lineage>
</organism>
<evidence type="ECO:0000313" key="1">
    <source>
        <dbReference type="EMBL" id="PLW45910.1"/>
    </source>
</evidence>
<dbReference type="Proteomes" id="UP000235392">
    <property type="component" value="Unassembled WGS sequence"/>
</dbReference>
<gene>
    <name evidence="1" type="ORF">PCASD_08631</name>
</gene>
<reference evidence="1 2" key="1">
    <citation type="submission" date="2017-11" db="EMBL/GenBank/DDBJ databases">
        <title>De novo assembly and phasing of dikaryotic genomes from two isolates of Puccinia coronata f. sp. avenae, the causal agent of oat crown rust.</title>
        <authorList>
            <person name="Miller M.E."/>
            <person name="Zhang Y."/>
            <person name="Omidvar V."/>
            <person name="Sperschneider J."/>
            <person name="Schwessinger B."/>
            <person name="Raley C."/>
            <person name="Palmer J.M."/>
            <person name="Garnica D."/>
            <person name="Upadhyaya N."/>
            <person name="Rathjen J."/>
            <person name="Taylor J.M."/>
            <person name="Park R.F."/>
            <person name="Dodds P.N."/>
            <person name="Hirsch C.D."/>
            <person name="Kianian S.F."/>
            <person name="Figueroa M."/>
        </authorList>
    </citation>
    <scope>NUCLEOTIDE SEQUENCE [LARGE SCALE GENOMIC DNA]</scope>
    <source>
        <strain evidence="1">12SD80</strain>
    </source>
</reference>
<name>A0A2N5V7E2_9BASI</name>
<proteinExistence type="predicted"/>
<evidence type="ECO:0000313" key="2">
    <source>
        <dbReference type="Proteomes" id="UP000235392"/>
    </source>
</evidence>
<sequence>MVRFERIFACLLKLYVGIDWSHNLALVIDSLAAYKSKAPITSLLTLSAPHDPAPVFNISVAYPDPFSLIPALRLLAVLTTRLQRIAIITNHPSIKMASHAILLFLLMPVPLYTNPKTKNAQMAMTFQVVKDFLRRPATTTFEAHQADLAPAPDAPQASLLNEGMLIDQDGPASQMESIAVPTIPALPIDCAPFLTLVAVHIANTNPHLVRFVPHPRHTENAQMVIKC</sequence>
<dbReference type="AlphaFoldDB" id="A0A2N5V7E2"/>
<dbReference type="EMBL" id="PGCI01000044">
    <property type="protein sequence ID" value="PLW45910.1"/>
    <property type="molecule type" value="Genomic_DNA"/>
</dbReference>
<comment type="caution">
    <text evidence="1">The sequence shown here is derived from an EMBL/GenBank/DDBJ whole genome shotgun (WGS) entry which is preliminary data.</text>
</comment>
<protein>
    <submittedName>
        <fullName evidence="1">Uncharacterized protein</fullName>
    </submittedName>
</protein>